<dbReference type="GeneID" id="36581138"/>
<dbReference type="Gene3D" id="1.10.530.10">
    <property type="match status" value="1"/>
</dbReference>
<gene>
    <name evidence="2" type="ORF">K444DRAFT_483734</name>
</gene>
<dbReference type="RefSeq" id="XP_024739319.1">
    <property type="nucleotide sequence ID" value="XM_024873058.1"/>
</dbReference>
<sequence>FINYSGPASAFPDPSQWATYSSLWQQNSSLMSYNDSANEITLIGSAITIVSQESGIDARVILCIIMQESGGNVRVGNTFNGVNNTGIMQAFNGVSFNPSDPAGSILQMVRDGTEGTASGPGLKQALERYGNYYVALRVYNSGSVDLNQLNNPLGATANYVVNVANRLMG</sequence>
<evidence type="ECO:0000313" key="2">
    <source>
        <dbReference type="EMBL" id="PMD62415.1"/>
    </source>
</evidence>
<dbReference type="SUPFAM" id="SSF53955">
    <property type="entry name" value="Lysozyme-like"/>
    <property type="match status" value="1"/>
</dbReference>
<reference evidence="2 3" key="1">
    <citation type="submission" date="2016-04" db="EMBL/GenBank/DDBJ databases">
        <title>A degradative enzymes factory behind the ericoid mycorrhizal symbiosis.</title>
        <authorList>
            <consortium name="DOE Joint Genome Institute"/>
            <person name="Martino E."/>
            <person name="Morin E."/>
            <person name="Grelet G."/>
            <person name="Kuo A."/>
            <person name="Kohler A."/>
            <person name="Daghino S."/>
            <person name="Barry K."/>
            <person name="Choi C."/>
            <person name="Cichocki N."/>
            <person name="Clum A."/>
            <person name="Copeland A."/>
            <person name="Hainaut M."/>
            <person name="Haridas S."/>
            <person name="Labutti K."/>
            <person name="Lindquist E."/>
            <person name="Lipzen A."/>
            <person name="Khouja H.-R."/>
            <person name="Murat C."/>
            <person name="Ohm R."/>
            <person name="Olson A."/>
            <person name="Spatafora J."/>
            <person name="Veneault-Fourrey C."/>
            <person name="Henrissat B."/>
            <person name="Grigoriev I."/>
            <person name="Martin F."/>
            <person name="Perotto S."/>
        </authorList>
    </citation>
    <scope>NUCLEOTIDE SEQUENCE [LARGE SCALE GENOMIC DNA]</scope>
    <source>
        <strain evidence="2 3">E</strain>
    </source>
</reference>
<proteinExistence type="predicted"/>
<evidence type="ECO:0000259" key="1">
    <source>
        <dbReference type="Pfam" id="PF01464"/>
    </source>
</evidence>
<evidence type="ECO:0000313" key="3">
    <source>
        <dbReference type="Proteomes" id="UP000235371"/>
    </source>
</evidence>
<dbReference type="Pfam" id="PF01464">
    <property type="entry name" value="SLT"/>
    <property type="match status" value="1"/>
</dbReference>
<dbReference type="InterPro" id="IPR023346">
    <property type="entry name" value="Lysozyme-like_dom_sf"/>
</dbReference>
<dbReference type="OrthoDB" id="1193027at2759"/>
<dbReference type="InParanoid" id="A0A2J6THA1"/>
<name>A0A2J6THA1_9HELO</name>
<feature type="non-terminal residue" evidence="2">
    <location>
        <position position="1"/>
    </location>
</feature>
<dbReference type="InterPro" id="IPR008258">
    <property type="entry name" value="Transglycosylase_SLT_dom_1"/>
</dbReference>
<feature type="non-terminal residue" evidence="2">
    <location>
        <position position="169"/>
    </location>
</feature>
<protein>
    <recommendedName>
        <fullName evidence="1">Transglycosylase SLT domain-containing protein</fullName>
    </recommendedName>
</protein>
<dbReference type="Proteomes" id="UP000235371">
    <property type="component" value="Unassembled WGS sequence"/>
</dbReference>
<accession>A0A2J6THA1</accession>
<dbReference type="AlphaFoldDB" id="A0A2J6THA1"/>
<dbReference type="EMBL" id="KZ613783">
    <property type="protein sequence ID" value="PMD62415.1"/>
    <property type="molecule type" value="Genomic_DNA"/>
</dbReference>
<feature type="domain" description="Transglycosylase SLT" evidence="1">
    <location>
        <begin position="50"/>
        <end position="148"/>
    </location>
</feature>
<organism evidence="2 3">
    <name type="scientific">Hyaloscypha bicolor E</name>
    <dbReference type="NCBI Taxonomy" id="1095630"/>
    <lineage>
        <taxon>Eukaryota</taxon>
        <taxon>Fungi</taxon>
        <taxon>Dikarya</taxon>
        <taxon>Ascomycota</taxon>
        <taxon>Pezizomycotina</taxon>
        <taxon>Leotiomycetes</taxon>
        <taxon>Helotiales</taxon>
        <taxon>Hyaloscyphaceae</taxon>
        <taxon>Hyaloscypha</taxon>
        <taxon>Hyaloscypha bicolor</taxon>
    </lineage>
</organism>
<keyword evidence="3" id="KW-1185">Reference proteome</keyword>